<keyword evidence="1" id="KW-1133">Transmembrane helix</keyword>
<dbReference type="AlphaFoldDB" id="A0A371X993"/>
<feature type="transmembrane region" description="Helical" evidence="1">
    <location>
        <begin position="250"/>
        <end position="268"/>
    </location>
</feature>
<keyword evidence="1" id="KW-0472">Membrane</keyword>
<feature type="transmembrane region" description="Helical" evidence="1">
    <location>
        <begin position="315"/>
        <end position="340"/>
    </location>
</feature>
<name>A0A371X993_9HYPH</name>
<dbReference type="EMBL" id="QURN01000013">
    <property type="protein sequence ID" value="RFC65817.1"/>
    <property type="molecule type" value="Genomic_DNA"/>
</dbReference>
<feature type="transmembrane region" description="Helical" evidence="1">
    <location>
        <begin position="380"/>
        <end position="401"/>
    </location>
</feature>
<dbReference type="RefSeq" id="WP_116624926.1">
    <property type="nucleotide sequence ID" value="NZ_QURN01000013.1"/>
</dbReference>
<feature type="transmembrane region" description="Helical" evidence="1">
    <location>
        <begin position="191"/>
        <end position="209"/>
    </location>
</feature>
<evidence type="ECO:0000313" key="2">
    <source>
        <dbReference type="EMBL" id="RFC65817.1"/>
    </source>
</evidence>
<accession>A0A371X993</accession>
<gene>
    <name evidence="2" type="ORF">DY251_16000</name>
</gene>
<comment type="caution">
    <text evidence="2">The sequence shown here is derived from an EMBL/GenBank/DDBJ whole genome shotgun (WGS) entry which is preliminary data.</text>
</comment>
<evidence type="ECO:0000256" key="1">
    <source>
        <dbReference type="SAM" id="Phobius"/>
    </source>
</evidence>
<keyword evidence="1" id="KW-0812">Transmembrane</keyword>
<proteinExistence type="predicted"/>
<dbReference type="Proteomes" id="UP000262379">
    <property type="component" value="Unassembled WGS sequence"/>
</dbReference>
<keyword evidence="3" id="KW-1185">Reference proteome</keyword>
<protein>
    <submittedName>
        <fullName evidence="2">Metal transporter</fullName>
    </submittedName>
</protein>
<feature type="transmembrane region" description="Helical" evidence="1">
    <location>
        <begin position="25"/>
        <end position="43"/>
    </location>
</feature>
<sequence>MNENFTTDPSAVTVALPKGSRWQPAIWVILPLAVLAAAIWWLTATNPLSRFDNGAPPVESLTVERTILDHNGLRLLVRAGGSEPMTIAQVQVDAAYWEFVQEPSGQIARGETAWLSLPFPWVTGEAHLVTFVTNTGATFDHPIPVAVATPSVTSGNLVSQAILGAFVGILPVAIGLMFYPALRGAGPATMDFLLAMTVGLLGFLIVDTLEDSLEFASQAAAIFQGQAMVVLTAAASFLILMAVSRRQGSPTGVALATYIALGIGLHNLGEGLAIGAAFAAGAAGLGTFLVIGFTLHNITEGIGIAAPILKVRPPLWAFAALALLAGGPAVVGIWIGSLAYAPQWSALALAIGAGAILQVILEVGALLVRSRGGASAALGSMPVLAGLAVGVGFMYLTAMLVKI</sequence>
<feature type="transmembrane region" description="Helical" evidence="1">
    <location>
        <begin position="221"/>
        <end position="243"/>
    </location>
</feature>
<feature type="transmembrane region" description="Helical" evidence="1">
    <location>
        <begin position="274"/>
        <end position="295"/>
    </location>
</feature>
<feature type="transmembrane region" description="Helical" evidence="1">
    <location>
        <begin position="346"/>
        <end position="368"/>
    </location>
</feature>
<reference evidence="3" key="1">
    <citation type="submission" date="2018-08" db="EMBL/GenBank/DDBJ databases">
        <authorList>
            <person name="Im W.T."/>
        </authorList>
    </citation>
    <scope>NUCLEOTIDE SEQUENCE [LARGE SCALE GENOMIC DNA]</scope>
    <source>
        <strain evidence="3">LA-28</strain>
    </source>
</reference>
<evidence type="ECO:0000313" key="3">
    <source>
        <dbReference type="Proteomes" id="UP000262379"/>
    </source>
</evidence>
<feature type="transmembrane region" description="Helical" evidence="1">
    <location>
        <begin position="157"/>
        <end position="179"/>
    </location>
</feature>
<organism evidence="2 3">
    <name type="scientific">Mesorhizobium denitrificans</name>
    <dbReference type="NCBI Taxonomy" id="2294114"/>
    <lineage>
        <taxon>Bacteria</taxon>
        <taxon>Pseudomonadati</taxon>
        <taxon>Pseudomonadota</taxon>
        <taxon>Alphaproteobacteria</taxon>
        <taxon>Hyphomicrobiales</taxon>
        <taxon>Phyllobacteriaceae</taxon>
        <taxon>Mesorhizobium</taxon>
    </lineage>
</organism>